<evidence type="ECO:0000256" key="1">
    <source>
        <dbReference type="ARBA" id="ARBA00022729"/>
    </source>
</evidence>
<comment type="caution">
    <text evidence="3">The sequence shown here is derived from an EMBL/GenBank/DDBJ whole genome shotgun (WGS) entry which is preliminary data.</text>
</comment>
<dbReference type="PANTHER" id="PTHR31181:SF67">
    <property type="entry name" value="PROLAMIN-LIKE PROTEIN (DUF1278)"/>
    <property type="match status" value="1"/>
</dbReference>
<evidence type="ECO:0000313" key="4">
    <source>
        <dbReference type="Proteomes" id="UP001642360"/>
    </source>
</evidence>
<feature type="domain" description="Prolamin-like" evidence="2">
    <location>
        <begin position="54"/>
        <end position="107"/>
    </location>
</feature>
<dbReference type="AlphaFoldDB" id="A0ABC8S7J1"/>
<sequence>MARDSTIYSVALIAATMTLLITPGIAHEALGGLLGGLGGALGGLEGLGGLGNDQCLSSLIGVNGCIQEVIMSALSFQFGLIGPACCQAVVDIDDNCWPKVLPLSPLLPLKNYCVRLVPILPVPSRAK</sequence>
<dbReference type="EMBL" id="CAUOFW020002358">
    <property type="protein sequence ID" value="CAK9153171.1"/>
    <property type="molecule type" value="Genomic_DNA"/>
</dbReference>
<dbReference type="InterPro" id="IPR008502">
    <property type="entry name" value="Prolamin-like"/>
</dbReference>
<reference evidence="3 4" key="1">
    <citation type="submission" date="2024-02" db="EMBL/GenBank/DDBJ databases">
        <authorList>
            <person name="Vignale AGUSTIN F."/>
            <person name="Sosa J E."/>
            <person name="Modenutti C."/>
        </authorList>
    </citation>
    <scope>NUCLEOTIDE SEQUENCE [LARGE SCALE GENOMIC DNA]</scope>
</reference>
<protein>
    <recommendedName>
        <fullName evidence="2">Prolamin-like domain-containing protein</fullName>
    </recommendedName>
</protein>
<evidence type="ECO:0000259" key="2">
    <source>
        <dbReference type="Pfam" id="PF05617"/>
    </source>
</evidence>
<dbReference type="Pfam" id="PF05617">
    <property type="entry name" value="Prolamin_like"/>
    <property type="match status" value="1"/>
</dbReference>
<gene>
    <name evidence="3" type="ORF">ILEXP_LOCUS21419</name>
</gene>
<dbReference type="Proteomes" id="UP001642360">
    <property type="component" value="Unassembled WGS sequence"/>
</dbReference>
<name>A0ABC8S7J1_9AQUA</name>
<dbReference type="PANTHER" id="PTHR31181">
    <property type="entry name" value="EGG CELL-SECRETED PROTEIN 1.4"/>
    <property type="match status" value="1"/>
</dbReference>
<proteinExistence type="predicted"/>
<evidence type="ECO:0000313" key="3">
    <source>
        <dbReference type="EMBL" id="CAK9153171.1"/>
    </source>
</evidence>
<keyword evidence="4" id="KW-1185">Reference proteome</keyword>
<organism evidence="3 4">
    <name type="scientific">Ilex paraguariensis</name>
    <name type="common">yerba mate</name>
    <dbReference type="NCBI Taxonomy" id="185542"/>
    <lineage>
        <taxon>Eukaryota</taxon>
        <taxon>Viridiplantae</taxon>
        <taxon>Streptophyta</taxon>
        <taxon>Embryophyta</taxon>
        <taxon>Tracheophyta</taxon>
        <taxon>Spermatophyta</taxon>
        <taxon>Magnoliopsida</taxon>
        <taxon>eudicotyledons</taxon>
        <taxon>Gunneridae</taxon>
        <taxon>Pentapetalae</taxon>
        <taxon>asterids</taxon>
        <taxon>campanulids</taxon>
        <taxon>Aquifoliales</taxon>
        <taxon>Aquifoliaceae</taxon>
        <taxon>Ilex</taxon>
    </lineage>
</organism>
<accession>A0ABC8S7J1</accession>
<keyword evidence="1" id="KW-0732">Signal</keyword>